<reference evidence="1" key="3">
    <citation type="submission" date="2016-10" db="EMBL/GenBank/DDBJ databases">
        <authorList>
            <person name="See-Too W.S."/>
        </authorList>
    </citation>
    <scope>NUCLEOTIDE SEQUENCE</scope>
    <source>
        <strain evidence="1">DSM 14505</strain>
    </source>
</reference>
<dbReference type="EMBL" id="CP016534">
    <property type="protein sequence ID" value="ANU10296.1"/>
    <property type="molecule type" value="Genomic_DNA"/>
</dbReference>
<keyword evidence="4" id="KW-1185">Reference proteome</keyword>
<sequence>MDDTLQIYSLKTLWTPWDEAAILKMNHQSRAELAKVINCEGLLVDLSMDQHTEVRLGVAQNGHTPFQTLKRLSEEDLCITVKDTAKKTLLNLSFTPKHSH</sequence>
<organism evidence="2 3">
    <name type="scientific">Planococcus antarcticus DSM 14505</name>
    <dbReference type="NCBI Taxonomy" id="1185653"/>
    <lineage>
        <taxon>Bacteria</taxon>
        <taxon>Bacillati</taxon>
        <taxon>Bacillota</taxon>
        <taxon>Bacilli</taxon>
        <taxon>Bacillales</taxon>
        <taxon>Caryophanaceae</taxon>
        <taxon>Planococcus</taxon>
    </lineage>
</organism>
<evidence type="ECO:0000313" key="3">
    <source>
        <dbReference type="Proteomes" id="UP000004725"/>
    </source>
</evidence>
<name>A0A1C7DFM7_9BACL</name>
<dbReference type="RefSeq" id="WP_006831569.1">
    <property type="nucleotide sequence ID" value="NZ_AJYB01000096.1"/>
</dbReference>
<reference evidence="2 3" key="1">
    <citation type="journal article" date="2012" name="J. Bacteriol.">
        <title>Genome Sequence of the Antarctic Psychrophile Bacterium Planococcus antarcticus DSM 14505.</title>
        <authorList>
            <person name="Margolles A."/>
            <person name="Gueimonde M."/>
            <person name="Sanchez B."/>
        </authorList>
    </citation>
    <scope>NUCLEOTIDE SEQUENCE [LARGE SCALE GENOMIC DNA]</scope>
    <source>
        <strain evidence="2 3">DSM 14505</strain>
    </source>
</reference>
<evidence type="ECO:0000313" key="4">
    <source>
        <dbReference type="Proteomes" id="UP000092661"/>
    </source>
</evidence>
<dbReference type="eggNOG" id="ENOG5034482">
    <property type="taxonomic scope" value="Bacteria"/>
</dbReference>
<gene>
    <name evidence="2" type="ORF">A1A1_18162</name>
    <name evidence="1" type="ORF">BBH88_08270</name>
</gene>
<dbReference type="Proteomes" id="UP000092661">
    <property type="component" value="Chromosome"/>
</dbReference>
<dbReference type="AlphaFoldDB" id="A0A1C7DFM7"/>
<accession>A0A1C7DFM7</accession>
<proteinExistence type="predicted"/>
<evidence type="ECO:0000313" key="2">
    <source>
        <dbReference type="EMBL" id="EIM05058.1"/>
    </source>
</evidence>
<dbReference type="KEGG" id="pana:BBH88_08270"/>
<dbReference type="OrthoDB" id="2427879at2"/>
<reference evidence="4" key="2">
    <citation type="submission" date="2016-07" db="EMBL/GenBank/DDBJ databases">
        <authorList>
            <person name="See-Too W.S."/>
        </authorList>
    </citation>
    <scope>NUCLEOTIDE SEQUENCE [LARGE SCALE GENOMIC DNA]</scope>
    <source>
        <strain evidence="4">DSM 14505</strain>
    </source>
</reference>
<protein>
    <submittedName>
        <fullName evidence="2">Uncharacterized protein</fullName>
    </submittedName>
</protein>
<evidence type="ECO:0000313" key="1">
    <source>
        <dbReference type="EMBL" id="ANU10296.1"/>
    </source>
</evidence>
<dbReference type="Proteomes" id="UP000004725">
    <property type="component" value="Unassembled WGS sequence"/>
</dbReference>
<dbReference type="EMBL" id="AJYB01000096">
    <property type="protein sequence ID" value="EIM05058.1"/>
    <property type="molecule type" value="Genomic_DNA"/>
</dbReference>